<feature type="region of interest" description="Disordered" evidence="1">
    <location>
        <begin position="179"/>
        <end position="214"/>
    </location>
</feature>
<protein>
    <recommendedName>
        <fullName evidence="4">Regulator of G-protein signaling 22</fullName>
    </recommendedName>
</protein>
<evidence type="ECO:0000313" key="2">
    <source>
        <dbReference type="EMBL" id="CAF2138078.1"/>
    </source>
</evidence>
<name>A0A816WSC6_9BILA</name>
<feature type="region of interest" description="Disordered" evidence="1">
    <location>
        <begin position="769"/>
        <end position="793"/>
    </location>
</feature>
<gene>
    <name evidence="2" type="ORF">MBJ925_LOCUS28944</name>
</gene>
<feature type="compositionally biased region" description="Acidic residues" evidence="1">
    <location>
        <begin position="195"/>
        <end position="207"/>
    </location>
</feature>
<sequence length="1333" mass="154703">MPEQPSASFADSCTIHDFDELLSLDDIFVEYFNEFLRLGTFVQKLEYNRELNTFIEKISDNLLNTNNEQLLIDDNVKKTDDTDTNSLYSGFSDIIQLDEVPEHTKRRNANSQKTHQSQIMDWVKTERLGLFWRTEFYRQYKLCKLILRPIANENEPSEYSSQGIGGYSRQSVYTAARTLSTDNSTGHGMAQTATLEEDEEQQDEEQNEPFANANTMFENNIMVSEILRMPKAFLRPGSRAYSVPANLVSCLAIFFPSLQPRQLGKMSKRSSSSKTSQRKSLPRDNENNSSDDPNDPNSLSMYSSVKMKYFEETENEEDSNDIGDFGLEIQSSSSQLKYKYLGSFQGMQSFVRFLQTTKGGYDLYRFWMDCEFFKDTMLGLDQVENVVARTRLFRDLNDGKYHLPFMRHLQNKIRRAYSDSSGILTHDVFLQVQYDVLRRLRMYWSARFIIHRLFQDHHPPLHLPIDMKQPENVCLYPIDERARASLIEMTRVFLSDDYTTNEKIISNEENEENQDKIEESFNNLFMRKYLTIIRQDKQAGGLFLRYVTFKERLLLPLMLFCYDVDDFRYSNVEDKILERQHGLSILNTYFGNSAKLSLDNFMPDIQIRKWVETFHNYKFDKLTFEPLFKRALLILKDAWLRCIKEDVDRFTAAYYLTSSPAPSIIGSDEDEDDEDEDEKHGERQKRVVPASKKQMQRKGSPNTEIQVSHDAIYIKRPWLTRFVPSAPTERQERFLEALENAMTDDERQRLRAEKLERLRKIEENRKRALKAARERRLKQAQEKSATTNTEKNAQMRRRETGVYIDRVLPSKIATMAKDSQRLFLTDFQHFTKSSKTAPTKFEQKLSFIFEVIKWMESTNSYEKQQQLDRLRKTYFDVNSKRNILPLSDEQSETLAINDGRPDSQFIQNVYREIHNAFEDEFVRYCNERIQEFEIDSIDDFLSKSYDELTLLFNDVNDGRKGGADDDDMGALFDPDVEALASNNDGTGKTTKKHYAELFQLIADAAVGRFNERFYYFYAYLTHWVDEKKAPYIDQDFLFCIDANRIKEISNDLMLQAKVRYVLETYFEANVTSNAFNCRLDFTNTDLQTRIVRSLQKYLTSNVNDFPSLEEARTVLVKDKLVYYYAGFKAYLFRMNLIKTHPSRLARLQEQLNLYQQQQRANKSAKTTTRSSASTNKNSLPRKNVSVTSKSHPIPPSTPVDLTTMTKTQRILNERMKTFDKIPPNKVNDIFFPVINKTTRQRSPTNNGKSRTTHNQDTHTTHAESMNSFKEKPRGPVLVQYTLTSGIKVKYSDGKPFEESANAAAAGGGGGGGGGGGAQPRRTSGVYSIVSGND</sequence>
<feature type="compositionally biased region" description="Low complexity" evidence="1">
    <location>
        <begin position="287"/>
        <end position="299"/>
    </location>
</feature>
<dbReference type="Proteomes" id="UP000663824">
    <property type="component" value="Unassembled WGS sequence"/>
</dbReference>
<feature type="region of interest" description="Disordered" evidence="1">
    <location>
        <begin position="1235"/>
        <end position="1269"/>
    </location>
</feature>
<dbReference type="GO" id="GO:0001965">
    <property type="term" value="F:G-protein alpha-subunit binding"/>
    <property type="evidence" value="ECO:0007669"/>
    <property type="project" value="InterPro"/>
</dbReference>
<feature type="region of interest" description="Disordered" evidence="1">
    <location>
        <begin position="1299"/>
        <end position="1333"/>
    </location>
</feature>
<feature type="compositionally biased region" description="Polar residues" evidence="1">
    <location>
        <begin position="783"/>
        <end position="792"/>
    </location>
</feature>
<evidence type="ECO:0000256" key="1">
    <source>
        <dbReference type="SAM" id="MobiDB-lite"/>
    </source>
</evidence>
<dbReference type="SUPFAM" id="SSF48097">
    <property type="entry name" value="Regulator of G-protein signaling, RGS"/>
    <property type="match status" value="1"/>
</dbReference>
<feature type="compositionally biased region" description="Polar residues" evidence="1">
    <location>
        <begin position="179"/>
        <end position="194"/>
    </location>
</feature>
<dbReference type="GO" id="GO:0005737">
    <property type="term" value="C:cytoplasm"/>
    <property type="evidence" value="ECO:0007669"/>
    <property type="project" value="TreeGrafter"/>
</dbReference>
<feature type="compositionally biased region" description="Polar residues" evidence="1">
    <location>
        <begin position="1320"/>
        <end position="1333"/>
    </location>
</feature>
<evidence type="ECO:0000313" key="3">
    <source>
        <dbReference type="Proteomes" id="UP000663824"/>
    </source>
</evidence>
<feature type="compositionally biased region" description="Polar residues" evidence="1">
    <location>
        <begin position="1235"/>
        <end position="1252"/>
    </location>
</feature>
<dbReference type="GO" id="GO:0009966">
    <property type="term" value="P:regulation of signal transduction"/>
    <property type="evidence" value="ECO:0007669"/>
    <property type="project" value="InterPro"/>
</dbReference>
<feature type="region of interest" description="Disordered" evidence="1">
    <location>
        <begin position="264"/>
        <end position="299"/>
    </location>
</feature>
<feature type="compositionally biased region" description="Basic and acidic residues" evidence="1">
    <location>
        <begin position="769"/>
        <end position="781"/>
    </location>
</feature>
<feature type="region of interest" description="Disordered" evidence="1">
    <location>
        <begin position="663"/>
        <end position="704"/>
    </location>
</feature>
<dbReference type="PANTHER" id="PTHR46583:SF2">
    <property type="entry name" value="RGS DOMAIN-CONTAINING PROTEIN"/>
    <property type="match status" value="1"/>
</dbReference>
<evidence type="ECO:0008006" key="4">
    <source>
        <dbReference type="Google" id="ProtNLM"/>
    </source>
</evidence>
<organism evidence="2 3">
    <name type="scientific">Rotaria magnacalcarata</name>
    <dbReference type="NCBI Taxonomy" id="392030"/>
    <lineage>
        <taxon>Eukaryota</taxon>
        <taxon>Metazoa</taxon>
        <taxon>Spiralia</taxon>
        <taxon>Gnathifera</taxon>
        <taxon>Rotifera</taxon>
        <taxon>Eurotatoria</taxon>
        <taxon>Bdelloidea</taxon>
        <taxon>Philodinida</taxon>
        <taxon>Philodinidae</taxon>
        <taxon>Rotaria</taxon>
    </lineage>
</organism>
<dbReference type="PANTHER" id="PTHR46583">
    <property type="entry name" value="REGULATOR OF G-PROTEIN SIGNALING 22"/>
    <property type="match status" value="1"/>
</dbReference>
<reference evidence="2" key="1">
    <citation type="submission" date="2021-02" db="EMBL/GenBank/DDBJ databases">
        <authorList>
            <person name="Nowell W R."/>
        </authorList>
    </citation>
    <scope>NUCLEOTIDE SEQUENCE</scope>
</reference>
<proteinExistence type="predicted"/>
<feature type="compositionally biased region" description="Acidic residues" evidence="1">
    <location>
        <begin position="667"/>
        <end position="677"/>
    </location>
</feature>
<dbReference type="InterPro" id="IPR042651">
    <property type="entry name" value="Rgs22"/>
</dbReference>
<feature type="compositionally biased region" description="Low complexity" evidence="1">
    <location>
        <begin position="1155"/>
        <end position="1178"/>
    </location>
</feature>
<dbReference type="GO" id="GO:0005634">
    <property type="term" value="C:nucleus"/>
    <property type="evidence" value="ECO:0007669"/>
    <property type="project" value="TreeGrafter"/>
</dbReference>
<dbReference type="InterPro" id="IPR036305">
    <property type="entry name" value="RGS_sf"/>
</dbReference>
<feature type="region of interest" description="Disordered" evidence="1">
    <location>
        <begin position="1155"/>
        <end position="1201"/>
    </location>
</feature>
<comment type="caution">
    <text evidence="2">The sequence shown here is derived from an EMBL/GenBank/DDBJ whole genome shotgun (WGS) entry which is preliminary data.</text>
</comment>
<dbReference type="EMBL" id="CAJNRE010015553">
    <property type="protein sequence ID" value="CAF2138078.1"/>
    <property type="molecule type" value="Genomic_DNA"/>
</dbReference>
<feature type="compositionally biased region" description="Gly residues" evidence="1">
    <location>
        <begin position="1305"/>
        <end position="1317"/>
    </location>
</feature>
<feature type="compositionally biased region" description="Low complexity" evidence="1">
    <location>
        <begin position="269"/>
        <end position="279"/>
    </location>
</feature>
<accession>A0A816WSC6</accession>